<dbReference type="AlphaFoldDB" id="A0AA40HJA0"/>
<feature type="region of interest" description="Disordered" evidence="1">
    <location>
        <begin position="148"/>
        <end position="183"/>
    </location>
</feature>
<evidence type="ECO:0000313" key="3">
    <source>
        <dbReference type="Proteomes" id="UP001177744"/>
    </source>
</evidence>
<comment type="caution">
    <text evidence="2">The sequence shown here is derived from an EMBL/GenBank/DDBJ whole genome shotgun (WGS) entry which is preliminary data.</text>
</comment>
<proteinExistence type="predicted"/>
<protein>
    <submittedName>
        <fullName evidence="2">Uncharacterized protein</fullName>
    </submittedName>
</protein>
<accession>A0AA40HJA0</accession>
<dbReference type="Proteomes" id="UP001177744">
    <property type="component" value="Unassembled WGS sequence"/>
</dbReference>
<sequence length="215" mass="23484">MPTAVEVDGTQIWLHHSQLLHQETAWILATSGLTREIPSLGSTQARRRLDTCRRGTGLQRLLSSHANLPPHPLNLRALQTKGDREGSLDQAIKRAQMPNVVGLKGEGSSWPSAPRDMAASRFLCSGQEGAMEGWGRRHVLLRPNCRQTPPRGVAPPAHRPTPPNLQNTGWARCPRGLSVPQHSHGADAELASPLATYWEYKQGIGETRALAMGLT</sequence>
<evidence type="ECO:0000313" key="2">
    <source>
        <dbReference type="EMBL" id="KAK1331887.1"/>
    </source>
</evidence>
<keyword evidence="3" id="KW-1185">Reference proteome</keyword>
<feature type="non-terminal residue" evidence="2">
    <location>
        <position position="215"/>
    </location>
</feature>
<gene>
    <name evidence="2" type="ORF">QTO34_007563</name>
</gene>
<organism evidence="2 3">
    <name type="scientific">Cnephaeus nilssonii</name>
    <name type="common">Northern bat</name>
    <name type="synonym">Eptesicus nilssonii</name>
    <dbReference type="NCBI Taxonomy" id="3371016"/>
    <lineage>
        <taxon>Eukaryota</taxon>
        <taxon>Metazoa</taxon>
        <taxon>Chordata</taxon>
        <taxon>Craniata</taxon>
        <taxon>Vertebrata</taxon>
        <taxon>Euteleostomi</taxon>
        <taxon>Mammalia</taxon>
        <taxon>Eutheria</taxon>
        <taxon>Laurasiatheria</taxon>
        <taxon>Chiroptera</taxon>
        <taxon>Yangochiroptera</taxon>
        <taxon>Vespertilionidae</taxon>
        <taxon>Cnephaeus</taxon>
    </lineage>
</organism>
<name>A0AA40HJA0_CNENI</name>
<evidence type="ECO:0000256" key="1">
    <source>
        <dbReference type="SAM" id="MobiDB-lite"/>
    </source>
</evidence>
<reference evidence="2" key="1">
    <citation type="submission" date="2023-06" db="EMBL/GenBank/DDBJ databases">
        <title>Reference genome for the Northern bat (Eptesicus nilssonii), a most northern bat species.</title>
        <authorList>
            <person name="Laine V.N."/>
            <person name="Pulliainen A.T."/>
            <person name="Lilley T.M."/>
        </authorList>
    </citation>
    <scope>NUCLEOTIDE SEQUENCE</scope>
    <source>
        <strain evidence="2">BLF_Eptnil</strain>
        <tissue evidence="2">Kidney</tissue>
    </source>
</reference>
<dbReference type="EMBL" id="JAULJE010000019">
    <property type="protein sequence ID" value="KAK1331887.1"/>
    <property type="molecule type" value="Genomic_DNA"/>
</dbReference>